<gene>
    <name evidence="1" type="primary">ORF3085</name>
</gene>
<name>A0A0B6XW52_9EUPU</name>
<dbReference type="EMBL" id="HACG01001233">
    <property type="protein sequence ID" value="CEK48098.1"/>
    <property type="molecule type" value="Transcribed_RNA"/>
</dbReference>
<evidence type="ECO:0000313" key="1">
    <source>
        <dbReference type="EMBL" id="CEK48098.1"/>
    </source>
</evidence>
<protein>
    <submittedName>
        <fullName evidence="1">Uncharacterized protein</fullName>
    </submittedName>
</protein>
<feature type="non-terminal residue" evidence="1">
    <location>
        <position position="138"/>
    </location>
</feature>
<dbReference type="AlphaFoldDB" id="A0A0B6XW52"/>
<dbReference type="PANTHER" id="PTHR46866">
    <property type="entry name" value="GH12955P"/>
    <property type="match status" value="1"/>
</dbReference>
<sequence length="138" mass="15524">NQQSYLGSEGMGLILPYIQDLLQNEYTTVQAAWSLFDGTTRELGPAESTKQFIPFLTALFSGEVSSAKHIKLYHRSFLIQLIIRLGLETFLSYFSTLLVEAVAGYKDFNVSSRFQAEELLEELHQDSVLKPSTAQIGR</sequence>
<reference evidence="1" key="1">
    <citation type="submission" date="2014-12" db="EMBL/GenBank/DDBJ databases">
        <title>Insight into the proteome of Arion vulgaris.</title>
        <authorList>
            <person name="Aradska J."/>
            <person name="Bulat T."/>
            <person name="Smidak R."/>
            <person name="Sarate P."/>
            <person name="Gangsoo J."/>
            <person name="Sialana F."/>
            <person name="Bilban M."/>
            <person name="Lubec G."/>
        </authorList>
    </citation>
    <scope>NUCLEOTIDE SEQUENCE</scope>
    <source>
        <tissue evidence="1">Skin</tissue>
    </source>
</reference>
<feature type="non-terminal residue" evidence="1">
    <location>
        <position position="1"/>
    </location>
</feature>
<accession>A0A0B6XW52</accession>
<organism evidence="1">
    <name type="scientific">Arion vulgaris</name>
    <dbReference type="NCBI Taxonomy" id="1028688"/>
    <lineage>
        <taxon>Eukaryota</taxon>
        <taxon>Metazoa</taxon>
        <taxon>Spiralia</taxon>
        <taxon>Lophotrochozoa</taxon>
        <taxon>Mollusca</taxon>
        <taxon>Gastropoda</taxon>
        <taxon>Heterobranchia</taxon>
        <taxon>Euthyneura</taxon>
        <taxon>Panpulmonata</taxon>
        <taxon>Eupulmonata</taxon>
        <taxon>Stylommatophora</taxon>
        <taxon>Helicina</taxon>
        <taxon>Arionoidea</taxon>
        <taxon>Arionidae</taxon>
        <taxon>Arion</taxon>
    </lineage>
</organism>
<proteinExistence type="predicted"/>
<dbReference type="PANTHER" id="PTHR46866:SF1">
    <property type="entry name" value="GH12955P"/>
    <property type="match status" value="1"/>
</dbReference>